<dbReference type="EMBL" id="JAUTBF010000001">
    <property type="protein sequence ID" value="MDQ1124482.1"/>
    <property type="molecule type" value="Genomic_DNA"/>
</dbReference>
<dbReference type="Gene3D" id="3.40.50.2000">
    <property type="entry name" value="Glycogen Phosphorylase B"/>
    <property type="match status" value="2"/>
</dbReference>
<gene>
    <name evidence="4" type="ORF">QE412_003055</name>
</gene>
<proteinExistence type="predicted"/>
<dbReference type="InterPro" id="IPR050194">
    <property type="entry name" value="Glycosyltransferase_grp1"/>
</dbReference>
<reference evidence="4 5" key="1">
    <citation type="submission" date="2023-07" db="EMBL/GenBank/DDBJ databases">
        <title>Functional and genomic diversity of the sorghum phyllosphere microbiome.</title>
        <authorList>
            <person name="Shade A."/>
        </authorList>
    </citation>
    <scope>NUCLEOTIDE SEQUENCE [LARGE SCALE GENOMIC DNA]</scope>
    <source>
        <strain evidence="4 5">SORGH_AS_1207</strain>
    </source>
</reference>
<organism evidence="4 5">
    <name type="scientific">Microbacterium trichothecenolyticum</name>
    <name type="common">Aureobacterium trichothecenolyticum</name>
    <dbReference type="NCBI Taxonomy" id="69370"/>
    <lineage>
        <taxon>Bacteria</taxon>
        <taxon>Bacillati</taxon>
        <taxon>Actinomycetota</taxon>
        <taxon>Actinomycetes</taxon>
        <taxon>Micrococcales</taxon>
        <taxon>Microbacteriaceae</taxon>
        <taxon>Microbacterium</taxon>
    </lineage>
</organism>
<dbReference type="Proteomes" id="UP001226691">
    <property type="component" value="Unassembled WGS sequence"/>
</dbReference>
<feature type="domain" description="Glycosyl transferase family 1" evidence="3">
    <location>
        <begin position="204"/>
        <end position="337"/>
    </location>
</feature>
<sequence length="371" mass="40267">MSSSTTRPTRILWITNNAAPYRVPVWEALAERAELKIRLLQPDETLLAEARRSAEWTAVRARSSGLDIGHLRTCSVGRGERQYYALRESARDLVASTDAVLLGAWESPACWQVSLAAKRNGVRRVGFYESTRMSQHHQSGAIARARSRFFRSMDAVVVPGVAAADALRTLGVRPDRIIEGFNAVDVDRFAAVARRAPLGSGHRFIYIGQLITRKNVDGLIRAFARCAAPGDSLTVVGAGDRRADLESLARKEDQTGSIRFTGNVAYQDLPSLLAAHHTLVLPSHEEVWGLVINEALAAGRHVVVSDRAGVALSVRDMPGVFVAKTDAPSLATSLALAKEAWRGPISSPQILKHTPAKFAGTFLVALQANPQ</sequence>
<evidence type="ECO:0000313" key="4">
    <source>
        <dbReference type="EMBL" id="MDQ1124482.1"/>
    </source>
</evidence>
<keyword evidence="5" id="KW-1185">Reference proteome</keyword>
<dbReference type="PANTHER" id="PTHR45947">
    <property type="entry name" value="SULFOQUINOVOSYL TRANSFERASE SQD2"/>
    <property type="match status" value="1"/>
</dbReference>
<evidence type="ECO:0000259" key="3">
    <source>
        <dbReference type="Pfam" id="PF00534"/>
    </source>
</evidence>
<protein>
    <recommendedName>
        <fullName evidence="1">D-inositol 3-phosphate glycosyltransferase</fullName>
    </recommendedName>
</protein>
<comment type="caution">
    <text evidence="4">The sequence shown here is derived from an EMBL/GenBank/DDBJ whole genome shotgun (WGS) entry which is preliminary data.</text>
</comment>
<evidence type="ECO:0000256" key="1">
    <source>
        <dbReference type="ARBA" id="ARBA00021292"/>
    </source>
</evidence>
<dbReference type="PANTHER" id="PTHR45947:SF3">
    <property type="entry name" value="SULFOQUINOVOSYL TRANSFERASE SQD2"/>
    <property type="match status" value="1"/>
</dbReference>
<dbReference type="SUPFAM" id="SSF53756">
    <property type="entry name" value="UDP-Glycosyltransferase/glycogen phosphorylase"/>
    <property type="match status" value="1"/>
</dbReference>
<evidence type="ECO:0000256" key="2">
    <source>
        <dbReference type="ARBA" id="ARBA00022679"/>
    </source>
</evidence>
<dbReference type="InterPro" id="IPR001296">
    <property type="entry name" value="Glyco_trans_1"/>
</dbReference>
<accession>A0ABU0TXT4</accession>
<dbReference type="Pfam" id="PF00534">
    <property type="entry name" value="Glycos_transf_1"/>
    <property type="match status" value="1"/>
</dbReference>
<evidence type="ECO:0000313" key="5">
    <source>
        <dbReference type="Proteomes" id="UP001226691"/>
    </source>
</evidence>
<keyword evidence="2" id="KW-0808">Transferase</keyword>
<name>A0ABU0TXT4_MICTR</name>